<dbReference type="PANTHER" id="PTHR10887">
    <property type="entry name" value="DNA2/NAM7 HELICASE FAMILY"/>
    <property type="match status" value="1"/>
</dbReference>
<evidence type="ECO:0008006" key="4">
    <source>
        <dbReference type="Google" id="ProtNLM"/>
    </source>
</evidence>
<feature type="region of interest" description="Disordered" evidence="1">
    <location>
        <begin position="169"/>
        <end position="201"/>
    </location>
</feature>
<dbReference type="EMBL" id="JXTC01000114">
    <property type="protein sequence ID" value="PON87682.1"/>
    <property type="molecule type" value="Genomic_DNA"/>
</dbReference>
<evidence type="ECO:0000313" key="2">
    <source>
        <dbReference type="EMBL" id="PON87682.1"/>
    </source>
</evidence>
<dbReference type="Proteomes" id="UP000237000">
    <property type="component" value="Unassembled WGS sequence"/>
</dbReference>
<evidence type="ECO:0000313" key="3">
    <source>
        <dbReference type="Proteomes" id="UP000237000"/>
    </source>
</evidence>
<dbReference type="OrthoDB" id="3156807at2759"/>
<comment type="caution">
    <text evidence="2">The sequence shown here is derived from an EMBL/GenBank/DDBJ whole genome shotgun (WGS) entry which is preliminary data.</text>
</comment>
<organism evidence="2 3">
    <name type="scientific">Trema orientale</name>
    <name type="common">Charcoal tree</name>
    <name type="synonym">Celtis orientalis</name>
    <dbReference type="NCBI Taxonomy" id="63057"/>
    <lineage>
        <taxon>Eukaryota</taxon>
        <taxon>Viridiplantae</taxon>
        <taxon>Streptophyta</taxon>
        <taxon>Embryophyta</taxon>
        <taxon>Tracheophyta</taxon>
        <taxon>Spermatophyta</taxon>
        <taxon>Magnoliopsida</taxon>
        <taxon>eudicotyledons</taxon>
        <taxon>Gunneridae</taxon>
        <taxon>Pentapetalae</taxon>
        <taxon>rosids</taxon>
        <taxon>fabids</taxon>
        <taxon>Rosales</taxon>
        <taxon>Cannabaceae</taxon>
        <taxon>Trema</taxon>
    </lineage>
</organism>
<proteinExistence type="predicted"/>
<dbReference type="InterPro" id="IPR027417">
    <property type="entry name" value="P-loop_NTPase"/>
</dbReference>
<sequence length="351" mass="40704">MECRTLTCAPTNTAVLQVTKRLVKNVIDSAEYHTYGLGDIVLYGNQKRMKIEDYDDLDKVFLDHRADILAKCFDPKSGWKDTRLALISLLKEPEKLYGLYLKKMNGEDFERNNNNNSAEKSYVNFENEVIKRNAEKGNDSDKIFKDKKSKKDGRQVIFEILKENKNKNRHKGMLHLQKEKKSKQEEEHDGNDRKEKEREVEKVNDNPLTFGEFVKKRFDCFGEWLHFLIVNLCTHLPTSIISLEVVKNMFAAVDSLKSFQRLLHGVANEDLKEAYSRGSHFTNFNVAKVNSLFILESLPSKFPVPCTRDRRLIREFCLKKACLILCTTSGSAKLEIIDRFLHFTTLYVCVC</sequence>
<keyword evidence="3" id="KW-1185">Reference proteome</keyword>
<accession>A0A2P5EQ95</accession>
<dbReference type="Gene3D" id="3.40.50.300">
    <property type="entry name" value="P-loop containing nucleotide triphosphate hydrolases"/>
    <property type="match status" value="1"/>
</dbReference>
<evidence type="ECO:0000256" key="1">
    <source>
        <dbReference type="SAM" id="MobiDB-lite"/>
    </source>
</evidence>
<dbReference type="InterPro" id="IPR045055">
    <property type="entry name" value="DNA2/NAM7-like"/>
</dbReference>
<reference evidence="3" key="1">
    <citation type="submission" date="2016-06" db="EMBL/GenBank/DDBJ databases">
        <title>Parallel loss of symbiosis genes in relatives of nitrogen-fixing non-legume Parasponia.</title>
        <authorList>
            <person name="Van Velzen R."/>
            <person name="Holmer R."/>
            <person name="Bu F."/>
            <person name="Rutten L."/>
            <person name="Van Zeijl A."/>
            <person name="Liu W."/>
            <person name="Santuari L."/>
            <person name="Cao Q."/>
            <person name="Sharma T."/>
            <person name="Shen D."/>
            <person name="Roswanjaya Y."/>
            <person name="Wardhani T."/>
            <person name="Kalhor M.S."/>
            <person name="Jansen J."/>
            <person name="Van den Hoogen J."/>
            <person name="Gungor B."/>
            <person name="Hartog M."/>
            <person name="Hontelez J."/>
            <person name="Verver J."/>
            <person name="Yang W.-C."/>
            <person name="Schijlen E."/>
            <person name="Repin R."/>
            <person name="Schilthuizen M."/>
            <person name="Schranz E."/>
            <person name="Heidstra R."/>
            <person name="Miyata K."/>
            <person name="Fedorova E."/>
            <person name="Kohlen W."/>
            <person name="Bisseling T."/>
            <person name="Smit S."/>
            <person name="Geurts R."/>
        </authorList>
    </citation>
    <scope>NUCLEOTIDE SEQUENCE [LARGE SCALE GENOMIC DNA]</scope>
    <source>
        <strain evidence="3">cv. RG33-2</strain>
    </source>
</reference>
<dbReference type="PANTHER" id="PTHR10887:SF522">
    <property type="entry name" value="P-LOOP CONTAINING NUCLEOSIDE TRIPHOSPHATE HYDROLASES SUPERFAMILY PROTEIN"/>
    <property type="match status" value="1"/>
</dbReference>
<dbReference type="AlphaFoldDB" id="A0A2P5EQ95"/>
<dbReference type="STRING" id="63057.A0A2P5EQ95"/>
<gene>
    <name evidence="2" type="ORF">TorRG33x02_165260</name>
</gene>
<dbReference type="InParanoid" id="A0A2P5EQ95"/>
<feature type="compositionally biased region" description="Basic and acidic residues" evidence="1">
    <location>
        <begin position="176"/>
        <end position="201"/>
    </location>
</feature>
<name>A0A2P5EQ95_TREOI</name>
<protein>
    <recommendedName>
        <fullName evidence="4">DNA2/NAM7 helicase helicase domain-containing protein</fullName>
    </recommendedName>
</protein>